<feature type="chain" id="PRO_5046946477" evidence="2">
    <location>
        <begin position="29"/>
        <end position="444"/>
    </location>
</feature>
<accession>A0ABV0AVI0</accession>
<dbReference type="InterPro" id="IPR008965">
    <property type="entry name" value="CBM2/CBM3_carb-bd_dom_sf"/>
</dbReference>
<dbReference type="PANTHER" id="PTHR33428">
    <property type="entry name" value="CHLOROPHYLLASE-2, CHLOROPLASTIC"/>
    <property type="match status" value="1"/>
</dbReference>
<name>A0ABV0AVI0_9ACTN</name>
<dbReference type="InterPro" id="IPR001919">
    <property type="entry name" value="CBD2"/>
</dbReference>
<feature type="domain" description="CBM2" evidence="3">
    <location>
        <begin position="33"/>
        <end position="142"/>
    </location>
</feature>
<feature type="compositionally biased region" description="Pro residues" evidence="1">
    <location>
        <begin position="147"/>
        <end position="167"/>
    </location>
</feature>
<evidence type="ECO:0000259" key="3">
    <source>
        <dbReference type="PROSITE" id="PS51173"/>
    </source>
</evidence>
<dbReference type="PROSITE" id="PS51173">
    <property type="entry name" value="CBM2"/>
    <property type="match status" value="1"/>
</dbReference>
<dbReference type="InterPro" id="IPR006311">
    <property type="entry name" value="TAT_signal"/>
</dbReference>
<dbReference type="InterPro" id="IPR012291">
    <property type="entry name" value="CBM2_carb-bd_dom_sf"/>
</dbReference>
<dbReference type="Pfam" id="PF00553">
    <property type="entry name" value="CBM_2"/>
    <property type="match status" value="1"/>
</dbReference>
<evidence type="ECO:0000313" key="5">
    <source>
        <dbReference type="Proteomes" id="UP001447516"/>
    </source>
</evidence>
<dbReference type="SMART" id="SM00637">
    <property type="entry name" value="CBD_II"/>
    <property type="match status" value="1"/>
</dbReference>
<dbReference type="RefSeq" id="WP_346227649.1">
    <property type="nucleotide sequence ID" value="NZ_JBDJAW010000017.1"/>
</dbReference>
<dbReference type="Gene3D" id="3.40.50.1820">
    <property type="entry name" value="alpha/beta hydrolase"/>
    <property type="match status" value="1"/>
</dbReference>
<dbReference type="Gene3D" id="2.60.40.290">
    <property type="match status" value="1"/>
</dbReference>
<keyword evidence="5" id="KW-1185">Reference proteome</keyword>
<feature type="region of interest" description="Disordered" evidence="1">
    <location>
        <begin position="143"/>
        <end position="194"/>
    </location>
</feature>
<protein>
    <submittedName>
        <fullName evidence="4">Cellulose binding domain-containing protein</fullName>
    </submittedName>
</protein>
<dbReference type="SUPFAM" id="SSF53474">
    <property type="entry name" value="alpha/beta-Hydrolases"/>
    <property type="match status" value="1"/>
</dbReference>
<organism evidence="4 5">
    <name type="scientific">Microbispora maris</name>
    <dbReference type="NCBI Taxonomy" id="3144104"/>
    <lineage>
        <taxon>Bacteria</taxon>
        <taxon>Bacillati</taxon>
        <taxon>Actinomycetota</taxon>
        <taxon>Actinomycetes</taxon>
        <taxon>Streptosporangiales</taxon>
        <taxon>Streptosporangiaceae</taxon>
        <taxon>Microbispora</taxon>
    </lineage>
</organism>
<dbReference type="Proteomes" id="UP001447516">
    <property type="component" value="Unassembled WGS sequence"/>
</dbReference>
<feature type="compositionally biased region" description="Low complexity" evidence="1">
    <location>
        <begin position="168"/>
        <end position="180"/>
    </location>
</feature>
<dbReference type="EMBL" id="JBDJAW010000017">
    <property type="protein sequence ID" value="MEN3537690.1"/>
    <property type="molecule type" value="Genomic_DNA"/>
</dbReference>
<feature type="signal peptide" evidence="2">
    <location>
        <begin position="1"/>
        <end position="28"/>
    </location>
</feature>
<keyword evidence="2" id="KW-0732">Signal</keyword>
<evidence type="ECO:0000256" key="1">
    <source>
        <dbReference type="SAM" id="MobiDB-lite"/>
    </source>
</evidence>
<proteinExistence type="predicted"/>
<dbReference type="SUPFAM" id="SSF49384">
    <property type="entry name" value="Carbohydrate-binding domain"/>
    <property type="match status" value="1"/>
</dbReference>
<evidence type="ECO:0000313" key="4">
    <source>
        <dbReference type="EMBL" id="MEN3537690.1"/>
    </source>
</evidence>
<dbReference type="PANTHER" id="PTHR33428:SF14">
    <property type="entry name" value="CARBOXYLESTERASE TYPE B DOMAIN-CONTAINING PROTEIN"/>
    <property type="match status" value="1"/>
</dbReference>
<comment type="caution">
    <text evidence="4">The sequence shown here is derived from an EMBL/GenBank/DDBJ whole genome shotgun (WGS) entry which is preliminary data.</text>
</comment>
<evidence type="ECO:0000256" key="2">
    <source>
        <dbReference type="SAM" id="SignalP"/>
    </source>
</evidence>
<dbReference type="PROSITE" id="PS51318">
    <property type="entry name" value="TAT"/>
    <property type="match status" value="1"/>
</dbReference>
<gene>
    <name evidence="4" type="ORF">AAH991_21435</name>
</gene>
<dbReference type="InterPro" id="IPR029058">
    <property type="entry name" value="AB_hydrolase_fold"/>
</dbReference>
<reference evidence="4 5" key="1">
    <citation type="submission" date="2024-05" db="EMBL/GenBank/DDBJ databases">
        <title>Microbispora sp.ZYX-F-249.</title>
        <authorList>
            <person name="Xie H."/>
        </authorList>
    </citation>
    <scope>NUCLEOTIDE SEQUENCE [LARGE SCALE GENOMIC DNA]</scope>
    <source>
        <strain evidence="4 5">ZYX-F-249</strain>
    </source>
</reference>
<sequence length="444" mass="45562">MRNDSPFRRRLTVSAAAVALLAAGAGVAATHAASAAAAGCQVSYTVTSQWQGGFGASVSVRNLDDPINGWKLTWSFPAGQTITQLWNGTHTQSGSQVTVTNASYNGGIPSGGSTEFGFNGSWNGSNPVPSGFALNGVACTGGVTSPSPSPSPSPSFTPSPSPTPSPSASPSASPSVSPSASPTPPSRPAIENDFPVTREGAYGTNRYTVFRPSNPAGVGRPMPVLVFGNGACAHTNGSEVVQALTFIAARGFVVVDTASVDGSPNGVQSGSPIPSLLTDGISWAERENARTGSPLYQRLDLSRVATAGHSCGGLEALIAGQDRRVKSVVSLDSGLFADGSFGYSRAELSKLHTPVMFLDGGPSDIAYDNTRANYDLTQVPAVLAEHPQAGHVGFITGSQMTDGMTAVVQFLDMTLNGNATARAYILGPSGLAARAPWTVRNKNF</sequence>